<dbReference type="PANTHER" id="PTHR34980:SF2">
    <property type="entry name" value="INNER MEMBRANE PROTEIN YHAH-RELATED"/>
    <property type="match status" value="1"/>
</dbReference>
<dbReference type="Proteomes" id="UP000194350">
    <property type="component" value="Unassembled WGS sequence"/>
</dbReference>
<accession>A0A1Y2SIJ8</accession>
<reference evidence="2 3" key="1">
    <citation type="submission" date="2016-10" db="EMBL/GenBank/DDBJ databases">
        <title>Systematic genetic and metabolomic analysis of Xenorhabdus and Photorhabdus spp., highlights the requirements for a dual symbiotic and pathogenic life style.</title>
        <authorList>
            <person name="Tobias N.J."/>
            <person name="Wolff H."/>
            <person name="Djahanschiri B."/>
            <person name="Pidot S.J."/>
            <person name="Stinear T.P."/>
            <person name="Ebersberger I."/>
            <person name="Bode H.B."/>
        </authorList>
    </citation>
    <scope>NUCLEOTIDE SEQUENCE [LARGE SCALE GENOMIC DNA]</scope>
    <source>
        <strain evidence="2 3">DSM 22392</strain>
    </source>
</reference>
<evidence type="ECO:0000313" key="3">
    <source>
        <dbReference type="Proteomes" id="UP000194350"/>
    </source>
</evidence>
<dbReference type="RefSeq" id="WP_086107816.1">
    <property type="nucleotide sequence ID" value="NZ_CAWNGD010000062.1"/>
</dbReference>
<keyword evidence="1" id="KW-0472">Membrane</keyword>
<feature type="transmembrane region" description="Helical" evidence="1">
    <location>
        <begin position="24"/>
        <end position="44"/>
    </location>
</feature>
<organism evidence="2 3">
    <name type="scientific">Xenorhabdus vietnamensis</name>
    <dbReference type="NCBI Taxonomy" id="351656"/>
    <lineage>
        <taxon>Bacteria</taxon>
        <taxon>Pseudomonadati</taxon>
        <taxon>Pseudomonadota</taxon>
        <taxon>Gammaproteobacteria</taxon>
        <taxon>Enterobacterales</taxon>
        <taxon>Morganellaceae</taxon>
        <taxon>Xenorhabdus</taxon>
    </lineage>
</organism>
<evidence type="ECO:0000313" key="2">
    <source>
        <dbReference type="EMBL" id="OTA17842.1"/>
    </source>
</evidence>
<proteinExistence type="predicted"/>
<dbReference type="EMBL" id="MUBJ01000002">
    <property type="protein sequence ID" value="OTA17842.1"/>
    <property type="molecule type" value="Genomic_DNA"/>
</dbReference>
<protein>
    <submittedName>
        <fullName evidence="2">Membrane protein</fullName>
    </submittedName>
</protein>
<feature type="transmembrane region" description="Helical" evidence="1">
    <location>
        <begin position="81"/>
        <end position="100"/>
    </location>
</feature>
<keyword evidence="3" id="KW-1185">Reference proteome</keyword>
<dbReference type="GO" id="GO:0005886">
    <property type="term" value="C:plasma membrane"/>
    <property type="evidence" value="ECO:0007669"/>
    <property type="project" value="TreeGrafter"/>
</dbReference>
<dbReference type="STRING" id="351656.Xvie_00511"/>
<feature type="transmembrane region" description="Helical" evidence="1">
    <location>
        <begin position="50"/>
        <end position="69"/>
    </location>
</feature>
<dbReference type="AlphaFoldDB" id="A0A1Y2SIJ8"/>
<dbReference type="Pfam" id="PF05656">
    <property type="entry name" value="DUF805"/>
    <property type="match status" value="1"/>
</dbReference>
<keyword evidence="1" id="KW-0812">Transmembrane</keyword>
<gene>
    <name evidence="2" type="ORF">Xvie_00511</name>
</gene>
<comment type="caution">
    <text evidence="2">The sequence shown here is derived from an EMBL/GenBank/DDBJ whole genome shotgun (WGS) entry which is preliminary data.</text>
</comment>
<dbReference type="PANTHER" id="PTHR34980">
    <property type="entry name" value="INNER MEMBRANE PROTEIN-RELATED-RELATED"/>
    <property type="match status" value="1"/>
</dbReference>
<sequence length="117" mass="13354">MNWYLSVLKNYAEFSGRAHRKEYWMFRLFDIIISVALFILGTAINESAGFGLLVVYGILTLIPSLAVAVRRLHDTNHSGWWLLMTLIPFANIVLLIFFFLEGTTGDNDFGEDPKKLP</sequence>
<name>A0A1Y2SIJ8_9GAMM</name>
<dbReference type="InterPro" id="IPR008523">
    <property type="entry name" value="DUF805"/>
</dbReference>
<dbReference type="OrthoDB" id="9812349at2"/>
<keyword evidence="1" id="KW-1133">Transmembrane helix</keyword>
<evidence type="ECO:0000256" key="1">
    <source>
        <dbReference type="SAM" id="Phobius"/>
    </source>
</evidence>